<proteinExistence type="inferred from homology"/>
<dbReference type="PROSITE" id="PS50122">
    <property type="entry name" value="CHEB"/>
    <property type="match status" value="1"/>
</dbReference>
<evidence type="ECO:0000256" key="3">
    <source>
        <dbReference type="HAMAP-Rule" id="MF_00099"/>
    </source>
</evidence>
<feature type="active site" evidence="3 4">
    <location>
        <position position="294"/>
    </location>
</feature>
<dbReference type="SUPFAM" id="SSF52172">
    <property type="entry name" value="CheY-like"/>
    <property type="match status" value="1"/>
</dbReference>
<evidence type="ECO:0000259" key="7">
    <source>
        <dbReference type="PROSITE" id="PS50122"/>
    </source>
</evidence>
<dbReference type="Pfam" id="PF01339">
    <property type="entry name" value="CheB_methylest"/>
    <property type="match status" value="1"/>
</dbReference>
<comment type="catalytic activity">
    <reaction evidence="3">
        <text>L-glutaminyl-[protein] + H2O = L-glutamyl-[protein] + NH4(+)</text>
        <dbReference type="Rhea" id="RHEA:16441"/>
        <dbReference type="Rhea" id="RHEA-COMP:10207"/>
        <dbReference type="Rhea" id="RHEA-COMP:10208"/>
        <dbReference type="ChEBI" id="CHEBI:15377"/>
        <dbReference type="ChEBI" id="CHEBI:28938"/>
        <dbReference type="ChEBI" id="CHEBI:29973"/>
        <dbReference type="ChEBI" id="CHEBI:30011"/>
        <dbReference type="EC" id="3.5.1.44"/>
    </reaction>
</comment>
<dbReference type="PANTHER" id="PTHR42872:SF3">
    <property type="entry name" value="PROTEIN-GLUTAMATE METHYLESTERASE_PROTEIN-GLUTAMINE GLUTAMINASE 1"/>
    <property type="match status" value="1"/>
</dbReference>
<dbReference type="CDD" id="cd16432">
    <property type="entry name" value="CheB_Rec"/>
    <property type="match status" value="1"/>
</dbReference>
<dbReference type="Proteomes" id="UP001275436">
    <property type="component" value="Unassembled WGS sequence"/>
</dbReference>
<evidence type="ECO:0000256" key="2">
    <source>
        <dbReference type="ARBA" id="ARBA00048267"/>
    </source>
</evidence>
<dbReference type="InterPro" id="IPR008248">
    <property type="entry name" value="CheB-like"/>
</dbReference>
<dbReference type="SMART" id="SM00448">
    <property type="entry name" value="REC"/>
    <property type="match status" value="1"/>
</dbReference>
<dbReference type="RefSeq" id="WP_069685968.1">
    <property type="nucleotide sequence ID" value="NZ_BSKO01000001.1"/>
</dbReference>
<dbReference type="EMBL" id="BSKO01000001">
    <property type="protein sequence ID" value="GLO66015.1"/>
    <property type="molecule type" value="Genomic_DNA"/>
</dbReference>
<feature type="domain" description="Response regulatory" evidence="6">
    <location>
        <begin position="5"/>
        <end position="122"/>
    </location>
</feature>
<dbReference type="Pfam" id="PF00072">
    <property type="entry name" value="Response_reg"/>
    <property type="match status" value="1"/>
</dbReference>
<dbReference type="InterPro" id="IPR001789">
    <property type="entry name" value="Sig_transdc_resp-reg_receiver"/>
</dbReference>
<dbReference type="InterPro" id="IPR011006">
    <property type="entry name" value="CheY-like_superfamily"/>
</dbReference>
<comment type="domain">
    <text evidence="3">Contains a C-terminal catalytic domain, and an N-terminal region which modulates catalytic activity.</text>
</comment>
<dbReference type="SUPFAM" id="SSF52738">
    <property type="entry name" value="Methylesterase CheB, C-terminal domain"/>
    <property type="match status" value="1"/>
</dbReference>
<feature type="active site" evidence="3 4">
    <location>
        <position position="198"/>
    </location>
</feature>
<dbReference type="PROSITE" id="PS50110">
    <property type="entry name" value="RESPONSE_REGULATORY"/>
    <property type="match status" value="1"/>
</dbReference>
<evidence type="ECO:0000256" key="1">
    <source>
        <dbReference type="ARBA" id="ARBA00022801"/>
    </source>
</evidence>
<sequence>MKKVRAIVIDDSAFMRKIISDILDNDPRIEVVAVARNGEDGLNKVIQLSPDVVTLDVHMPKMNGLQALQRIMNEHPVPVVMLSSVTKAGAEKTIQAISSGAVDFIMKPSGSISLDIRDVEEEIRKKVILASTVKVNPTQETAEDNIQSTKTIANIDRKKRYRRSIVAIGTSTGGPKALQKVLMELPKDIQAPIVIVQHMPPGFTKSLADRLNSICAISVKEAVHGEILQSGTAYIAPGGFHMKVENVGMSLAIALDKSPPLKGHRPSVNNLFSSLQHIKNYNKIICILTGMGNDGTDGLQQLRLHDASAISLAESVETAIVYGMPKAAVNAGLIDYEISLQEIPGLIVKQLR</sequence>
<evidence type="ECO:0000259" key="6">
    <source>
        <dbReference type="PROSITE" id="PS50110"/>
    </source>
</evidence>
<dbReference type="InterPro" id="IPR035909">
    <property type="entry name" value="CheB_C"/>
</dbReference>
<comment type="catalytic activity">
    <reaction evidence="2 3">
        <text>[protein]-L-glutamate 5-O-methyl ester + H2O = L-glutamyl-[protein] + methanol + H(+)</text>
        <dbReference type="Rhea" id="RHEA:23236"/>
        <dbReference type="Rhea" id="RHEA-COMP:10208"/>
        <dbReference type="Rhea" id="RHEA-COMP:10311"/>
        <dbReference type="ChEBI" id="CHEBI:15377"/>
        <dbReference type="ChEBI" id="CHEBI:15378"/>
        <dbReference type="ChEBI" id="CHEBI:17790"/>
        <dbReference type="ChEBI" id="CHEBI:29973"/>
        <dbReference type="ChEBI" id="CHEBI:82795"/>
        <dbReference type="EC" id="3.1.1.61"/>
    </reaction>
</comment>
<dbReference type="Gene3D" id="3.40.50.180">
    <property type="entry name" value="Methylesterase CheB, C-terminal domain"/>
    <property type="match status" value="1"/>
</dbReference>
<comment type="caution">
    <text evidence="8">The sequence shown here is derived from an EMBL/GenBank/DDBJ whole genome shotgun (WGS) entry which is preliminary data.</text>
</comment>
<organism evidence="8 9">
    <name type="scientific">Oceanobacillus kimchii</name>
    <dbReference type="NCBI Taxonomy" id="746691"/>
    <lineage>
        <taxon>Bacteria</taxon>
        <taxon>Bacillati</taxon>
        <taxon>Bacillota</taxon>
        <taxon>Bacilli</taxon>
        <taxon>Bacillales</taxon>
        <taxon>Bacillaceae</taxon>
        <taxon>Oceanobacillus</taxon>
    </lineage>
</organism>
<protein>
    <recommendedName>
        <fullName evidence="3">Protein-glutamate methylesterase/protein-glutamine glutaminase</fullName>
        <ecNumber evidence="3">3.1.1.61</ecNumber>
        <ecNumber evidence="3">3.5.1.44</ecNumber>
    </recommendedName>
</protein>
<comment type="PTM">
    <text evidence="3">Phosphorylated by CheA. Phosphorylation of the N-terminal regulatory domain activates the methylesterase activity.</text>
</comment>
<feature type="modified residue" description="4-aspartylphosphate" evidence="3 5">
    <location>
        <position position="56"/>
    </location>
</feature>
<dbReference type="CDD" id="cd17541">
    <property type="entry name" value="REC_CheB-like"/>
    <property type="match status" value="1"/>
</dbReference>
<dbReference type="InterPro" id="IPR000673">
    <property type="entry name" value="Sig_transdc_resp-reg_Me-estase"/>
</dbReference>
<gene>
    <name evidence="3 8" type="primary">cheB</name>
    <name evidence="8" type="ORF">MACH08_17990</name>
</gene>
<dbReference type="NCBIfam" id="NF001965">
    <property type="entry name" value="PRK00742.1"/>
    <property type="match status" value="1"/>
</dbReference>
<evidence type="ECO:0000313" key="9">
    <source>
        <dbReference type="Proteomes" id="UP001275436"/>
    </source>
</evidence>
<keyword evidence="3 4" id="KW-0145">Chemotaxis</keyword>
<feature type="active site" evidence="3 4">
    <location>
        <position position="171"/>
    </location>
</feature>
<accession>A0ABQ5TJ29</accession>
<evidence type="ECO:0000256" key="5">
    <source>
        <dbReference type="PROSITE-ProRule" id="PRU00169"/>
    </source>
</evidence>
<feature type="domain" description="CheB-type methylesterase" evidence="7">
    <location>
        <begin position="163"/>
        <end position="352"/>
    </location>
</feature>
<dbReference type="EC" id="3.1.1.61" evidence="3"/>
<keyword evidence="3 5" id="KW-0597">Phosphoprotein</keyword>
<dbReference type="HAMAP" id="MF_00099">
    <property type="entry name" value="CheB_chemtxs"/>
    <property type="match status" value="1"/>
</dbReference>
<dbReference type="PANTHER" id="PTHR42872">
    <property type="entry name" value="PROTEIN-GLUTAMATE METHYLESTERASE/PROTEIN-GLUTAMINE GLUTAMINASE"/>
    <property type="match status" value="1"/>
</dbReference>
<dbReference type="PIRSF" id="PIRSF000876">
    <property type="entry name" value="RR_chemtxs_CheB"/>
    <property type="match status" value="1"/>
</dbReference>
<dbReference type="EC" id="3.5.1.44" evidence="3"/>
<comment type="similarity">
    <text evidence="3">Belongs to the CheB family.</text>
</comment>
<keyword evidence="1 3" id="KW-0378">Hydrolase</keyword>
<evidence type="ECO:0000313" key="8">
    <source>
        <dbReference type="EMBL" id="GLO66015.1"/>
    </source>
</evidence>
<comment type="subcellular location">
    <subcellularLocation>
        <location evidence="3">Cytoplasm</location>
    </subcellularLocation>
</comment>
<reference evidence="8 9" key="1">
    <citation type="submission" date="2023-02" db="EMBL/GenBank/DDBJ databases">
        <title>Oceanobacillus kimchii IFOP_LL358 isolated form Alexandrium catenella lab strain.</title>
        <authorList>
            <person name="Gajardo G."/>
            <person name="Ueki S."/>
            <person name="Maruyama F."/>
        </authorList>
    </citation>
    <scope>NUCLEOTIDE SEQUENCE [LARGE SCALE GENOMIC DNA]</scope>
    <source>
        <strain evidence="8 9">IFOP_LL358</strain>
    </source>
</reference>
<evidence type="ECO:0000256" key="4">
    <source>
        <dbReference type="PROSITE-ProRule" id="PRU00050"/>
    </source>
</evidence>
<comment type="function">
    <text evidence="3">Involved in chemotaxis. Part of a chemotaxis signal transduction system that modulates chemotaxis in response to various stimuli. Catalyzes the demethylation of specific methylglutamate residues introduced into the chemoreceptors (methyl-accepting chemotaxis proteins or MCP) by CheR. Also mediates the irreversible deamidation of specific glutamine residues to glutamic acid.</text>
</comment>
<keyword evidence="3" id="KW-0963">Cytoplasm</keyword>
<dbReference type="Gene3D" id="3.40.50.2300">
    <property type="match status" value="1"/>
</dbReference>
<name>A0ABQ5TJ29_9BACI</name>
<keyword evidence="9" id="KW-1185">Reference proteome</keyword>